<feature type="region of interest" description="Disordered" evidence="1">
    <location>
        <begin position="97"/>
        <end position="117"/>
    </location>
</feature>
<evidence type="ECO:0000313" key="2">
    <source>
        <dbReference type="EMBL" id="CAF2126471.1"/>
    </source>
</evidence>
<dbReference type="AlphaFoldDB" id="A0A816VEU5"/>
<comment type="caution">
    <text evidence="2">The sequence shown here is derived from an EMBL/GenBank/DDBJ whole genome shotgun (WGS) entry which is preliminary data.</text>
</comment>
<feature type="compositionally biased region" description="Basic and acidic residues" evidence="1">
    <location>
        <begin position="97"/>
        <end position="107"/>
    </location>
</feature>
<proteinExistence type="predicted"/>
<evidence type="ECO:0000256" key="1">
    <source>
        <dbReference type="SAM" id="MobiDB-lite"/>
    </source>
</evidence>
<gene>
    <name evidence="2" type="ORF">WKI299_LOCUS25427</name>
</gene>
<reference evidence="2" key="1">
    <citation type="submission" date="2021-02" db="EMBL/GenBank/DDBJ databases">
        <authorList>
            <person name="Nowell W R."/>
        </authorList>
    </citation>
    <scope>NUCLEOTIDE SEQUENCE</scope>
</reference>
<accession>A0A816VEU5</accession>
<organism evidence="2 3">
    <name type="scientific">Rotaria magnacalcarata</name>
    <dbReference type="NCBI Taxonomy" id="392030"/>
    <lineage>
        <taxon>Eukaryota</taxon>
        <taxon>Metazoa</taxon>
        <taxon>Spiralia</taxon>
        <taxon>Gnathifera</taxon>
        <taxon>Rotifera</taxon>
        <taxon>Eurotatoria</taxon>
        <taxon>Bdelloidea</taxon>
        <taxon>Philodinida</taxon>
        <taxon>Philodinidae</taxon>
        <taxon>Rotaria</taxon>
    </lineage>
</organism>
<feature type="region of interest" description="Disordered" evidence="1">
    <location>
        <begin position="11"/>
        <end position="33"/>
    </location>
</feature>
<protein>
    <submittedName>
        <fullName evidence="2">Uncharacterized protein</fullName>
    </submittedName>
</protein>
<dbReference type="EMBL" id="CAJNRF010010967">
    <property type="protein sequence ID" value="CAF2126471.1"/>
    <property type="molecule type" value="Genomic_DNA"/>
</dbReference>
<sequence length="136" mass="15785">MLTLPSFLLLPTYSPGDDNNEESEADDSLSSRLDLRNENQKEDISFDKIHDVLTKIESPLERSDENRRLVNEFRTKPLDQLKMIVNGKNQQMKDLLNDRKLSRKDPPLKLTNGSASSNEKLKLHTNNYTYPELFTY</sequence>
<dbReference type="Proteomes" id="UP000663856">
    <property type="component" value="Unassembled WGS sequence"/>
</dbReference>
<evidence type="ECO:0000313" key="3">
    <source>
        <dbReference type="Proteomes" id="UP000663856"/>
    </source>
</evidence>
<name>A0A816VEU5_9BILA</name>
<feature type="compositionally biased region" description="Acidic residues" evidence="1">
    <location>
        <begin position="18"/>
        <end position="27"/>
    </location>
</feature>